<dbReference type="Pfam" id="PF00754">
    <property type="entry name" value="F5_F8_type_C"/>
    <property type="match status" value="2"/>
</dbReference>
<reference evidence="6 7" key="1">
    <citation type="submission" date="2018-01" db="EMBL/GenBank/DDBJ databases">
        <title>Draft genome sequence of Nonomuraea sp. KC333.</title>
        <authorList>
            <person name="Sahin N."/>
            <person name="Saygin H."/>
            <person name="Ay H."/>
        </authorList>
    </citation>
    <scope>NUCLEOTIDE SEQUENCE [LARGE SCALE GENOMIC DNA]</scope>
    <source>
        <strain evidence="6 7">KC333</strain>
    </source>
</reference>
<dbReference type="PANTHER" id="PTHR13170">
    <property type="entry name" value="O-GLCNACASE"/>
    <property type="match status" value="1"/>
</dbReference>
<evidence type="ECO:0000259" key="5">
    <source>
        <dbReference type="PROSITE" id="PS52009"/>
    </source>
</evidence>
<dbReference type="InterPro" id="IPR029018">
    <property type="entry name" value="Hex-like_dom2"/>
</dbReference>
<protein>
    <recommendedName>
        <fullName evidence="8">Beta-N-acetylhexosaminidase</fullName>
    </recommendedName>
</protein>
<dbReference type="InterPro" id="IPR017853">
    <property type="entry name" value="GH"/>
</dbReference>
<organism evidence="6 7">
    <name type="scientific">Nonomuraea aridisoli</name>
    <dbReference type="NCBI Taxonomy" id="2070368"/>
    <lineage>
        <taxon>Bacteria</taxon>
        <taxon>Bacillati</taxon>
        <taxon>Actinomycetota</taxon>
        <taxon>Actinomycetes</taxon>
        <taxon>Streptosporangiales</taxon>
        <taxon>Streptosporangiaceae</taxon>
        <taxon>Nonomuraea</taxon>
    </lineage>
</organism>
<keyword evidence="2 3" id="KW-0326">Glycosidase</keyword>
<dbReference type="Pfam" id="PF02838">
    <property type="entry name" value="Glyco_hydro_20b"/>
    <property type="match status" value="1"/>
</dbReference>
<keyword evidence="7" id="KW-1185">Reference proteome</keyword>
<dbReference type="InterPro" id="IPR008979">
    <property type="entry name" value="Galactose-bd-like_sf"/>
</dbReference>
<evidence type="ECO:0008006" key="8">
    <source>
        <dbReference type="Google" id="ProtNLM"/>
    </source>
</evidence>
<feature type="domain" description="GH84" evidence="5">
    <location>
        <begin position="146"/>
        <end position="426"/>
    </location>
</feature>
<evidence type="ECO:0000256" key="1">
    <source>
        <dbReference type="ARBA" id="ARBA00022801"/>
    </source>
</evidence>
<dbReference type="Proteomes" id="UP000249304">
    <property type="component" value="Unassembled WGS sequence"/>
</dbReference>
<evidence type="ECO:0000313" key="6">
    <source>
        <dbReference type="EMBL" id="PZG03070.1"/>
    </source>
</evidence>
<dbReference type="PROSITE" id="PS50022">
    <property type="entry name" value="FA58C_3"/>
    <property type="match status" value="2"/>
</dbReference>
<evidence type="ECO:0000256" key="2">
    <source>
        <dbReference type="ARBA" id="ARBA00023295"/>
    </source>
</evidence>
<dbReference type="Gene3D" id="2.60.120.260">
    <property type="entry name" value="Galactose-binding domain-like"/>
    <property type="match status" value="2"/>
</dbReference>
<dbReference type="PANTHER" id="PTHR13170:SF16">
    <property type="entry name" value="PROTEIN O-GLCNACASE"/>
    <property type="match status" value="1"/>
</dbReference>
<evidence type="ECO:0000259" key="4">
    <source>
        <dbReference type="PROSITE" id="PS50022"/>
    </source>
</evidence>
<dbReference type="Gene3D" id="1.20.58.460">
    <property type="entry name" value="Hyaluronidase post-catalytic domain-like"/>
    <property type="match status" value="1"/>
</dbReference>
<dbReference type="SUPFAM" id="SSF55545">
    <property type="entry name" value="beta-N-acetylhexosaminidase-like domain"/>
    <property type="match status" value="1"/>
</dbReference>
<evidence type="ECO:0000313" key="7">
    <source>
        <dbReference type="Proteomes" id="UP000249304"/>
    </source>
</evidence>
<dbReference type="GO" id="GO:0015929">
    <property type="term" value="F:hexosaminidase activity"/>
    <property type="evidence" value="ECO:0007669"/>
    <property type="project" value="UniProtKB-ARBA"/>
</dbReference>
<sequence length="1085" mass="115623">AVSISPPAQRVESRGGDFPLTPVVGLVRTGQSDPYAEAVVRRTLAEAGVKQVRATDGSDPRTPVTIWLGDGGPALDALGVEGAADLPAEGYVVATGRDDDRKHVVLDGVDADGTYYAALTFDQLVRERRGNDRVPAVEVRDWPAMRYRGSIEGFYGTPWTHEDRLAHLDYLAAHKMNTYEYAPKDDPYHRDRWREPYPQDRLAQLGELIERAGSGHVDFTFAISPGLSVCYTSQSDVAALLAKFEAIYALGGRSFNIALDDIDAGRWNCDGDRAKYGAPGGAAAGRAQSDLVNAAQAWAVAKGDVAPIQMVPTEYYNVTPTPYKQALREVMHPDVIVHWTGTAVVPERITKAQAAQARQVFGHQILVWDNYPVNDYAAGRLLLAPYDGREPGLSEQLAGVISNPMNQAAVSRIALYSFADFGWNDTAFDAGESWLRALDELAGDAGLLAALRDFADLNTLDGTLHHTQSPRLAEQVAAFWTAWRAGEPTTLRAYADRLGASARLITEKLPDRAFVDEAASWLRATELWSRAMAEAVDVLEAVRDGDGTAAVRAADAARGLIAEANAIRDSRAPHNTLAPRVGDGVLDRFVSDALAELDDWIGVSATRPRATTSLGTYQDNTPDRMVDGDPDTFFWSNGSPSTGSHVTVDLGAPRPIGDVTLLMGKPSSPNDYIHAGALEVSTDGVTWTRLATGTTAEVRATAPEGTVARYVRYRATSSNDYWLVVREFAVEVTDDSLTRITVTGTPSGTGLDLAADGDLGTAYTAGSAPAEGDALVATLSRARLVDLVMVVGTGSADVQVRTGGQWRTIGRLSGPYTELDAGDVSADAVRLAWTAGGEPPRIAEIVPRYADVPVAALTVEPASLEAVTGAEATVSAALTSGRAAELTGTLRVTGPSGWSLPEEREVRVPRGGGLTVPVAFTPTSSGTLRIEFVPSAGEPVAAEVEVAAHRPSGTSNVALKRPVTASSVEGGTAFTEANAVDGDPATRWSSGRTDGEWLSVDLGEPVDVARVTLRWEAAYGSAYRIEGSADGTTWQPLATVTGGDGGVDTVWIDRPNETRHLRMQGVQRATAYGYSLWELEAYPAS</sequence>
<dbReference type="EMBL" id="POUD01000460">
    <property type="protein sequence ID" value="PZG03070.1"/>
    <property type="molecule type" value="Genomic_DNA"/>
</dbReference>
<dbReference type="PROSITE" id="PS52009">
    <property type="entry name" value="GH84"/>
    <property type="match status" value="1"/>
</dbReference>
<dbReference type="SUPFAM" id="SSF140657">
    <property type="entry name" value="Hyaluronidase post-catalytic domain-like"/>
    <property type="match status" value="1"/>
</dbReference>
<name>A0A2W2DQ29_9ACTN</name>
<dbReference type="SUPFAM" id="SSF51445">
    <property type="entry name" value="(Trans)glycosidases"/>
    <property type="match status" value="1"/>
</dbReference>
<dbReference type="InterPro" id="IPR011496">
    <property type="entry name" value="O-GlcNAcase_cat"/>
</dbReference>
<feature type="active site" description="Proton donor" evidence="3">
    <location>
        <position position="261"/>
    </location>
</feature>
<keyword evidence="1 3" id="KW-0378">Hydrolase</keyword>
<evidence type="ECO:0000256" key="3">
    <source>
        <dbReference type="PROSITE-ProRule" id="PRU01353"/>
    </source>
</evidence>
<dbReference type="GO" id="GO:1901135">
    <property type="term" value="P:carbohydrate derivative metabolic process"/>
    <property type="evidence" value="ECO:0007669"/>
    <property type="project" value="UniProtKB-ARBA"/>
</dbReference>
<dbReference type="Gene3D" id="3.20.20.80">
    <property type="entry name" value="Glycosidases"/>
    <property type="match status" value="1"/>
</dbReference>
<dbReference type="Pfam" id="PF07555">
    <property type="entry name" value="NAGidase"/>
    <property type="match status" value="1"/>
</dbReference>
<comment type="caution">
    <text evidence="6">The sequence shown here is derived from an EMBL/GenBank/DDBJ whole genome shotgun (WGS) entry which is preliminary data.</text>
</comment>
<dbReference type="InterPro" id="IPR015882">
    <property type="entry name" value="HEX_bac_N"/>
</dbReference>
<feature type="non-terminal residue" evidence="6">
    <location>
        <position position="1"/>
    </location>
</feature>
<dbReference type="SUPFAM" id="SSF49785">
    <property type="entry name" value="Galactose-binding domain-like"/>
    <property type="match status" value="2"/>
</dbReference>
<comment type="similarity">
    <text evidence="3">Belongs to the glycosyl hydrolase 84 family.</text>
</comment>
<dbReference type="OrthoDB" id="9760892at2"/>
<accession>A0A2W2DQ29</accession>
<gene>
    <name evidence="6" type="ORF">C1J01_46665</name>
</gene>
<feature type="domain" description="F5/8 type C" evidence="4">
    <location>
        <begin position="589"/>
        <end position="735"/>
    </location>
</feature>
<dbReference type="InterPro" id="IPR000421">
    <property type="entry name" value="FA58C"/>
</dbReference>
<proteinExistence type="inferred from homology"/>
<feature type="domain" description="F5/8 type C" evidence="4">
    <location>
        <begin position="947"/>
        <end position="1084"/>
    </location>
</feature>
<dbReference type="SMART" id="SM00231">
    <property type="entry name" value="FA58C"/>
    <property type="match status" value="1"/>
</dbReference>
<dbReference type="AlphaFoldDB" id="A0A2W2DQ29"/>
<dbReference type="GO" id="GO:0005975">
    <property type="term" value="P:carbohydrate metabolic process"/>
    <property type="evidence" value="ECO:0007669"/>
    <property type="project" value="UniProtKB-ARBA"/>
</dbReference>
<dbReference type="Gene3D" id="3.30.379.10">
    <property type="entry name" value="Chitobiase/beta-hexosaminidase domain 2-like"/>
    <property type="match status" value="1"/>
</dbReference>
<dbReference type="InterPro" id="IPR051822">
    <property type="entry name" value="Glycosyl_Hydrolase_84"/>
</dbReference>
<dbReference type="RefSeq" id="WP_111185441.1">
    <property type="nucleotide sequence ID" value="NZ_POUD01000460.1"/>
</dbReference>